<sequence length="486" mass="54899">MSSASLNADGPLQGPQNRGAAQPDRGEAHAEPNLNADGPLQGPQNRGAAQPDRGEAHAEPNPRRINLANHPVLLGLLAPPEERRRQFVNFTGEEFPAVAETSKQGKYPVLRYPIPGQTLSFTFEHLRTTTQGRVVYRCTGCRKLGKTTSVGVVNGTHLVGNPTTLPHVCQAWRSAKEKVDRMFYKKCQDIPKDRNFANIKPIQVYQGVAHEVFSCDVADEAERNDLLRYFSRDQGYKQRKSALWRAKSKLNDSRVTMENVPREYAFLADGSPFLHIRSDDLHIYCSRWNVEKACQLGMFALVADGVHNLQPQATNKTGQLYIIHGVLANSMDIPLLFAITKRKTVRTYEAIFGKLKEIIADAGGRLDLRIIVDFEKAAINAAKKRFPSASVEGKLGEILGSKYPPMADLILALQGCAITARGILLNFERRRQPRTLRRRDRRRRDRIEKEMARFKALWDRHRGFLRTGTINTYCRRMSRYVSEKVI</sequence>
<accession>A0AAN8F724</accession>
<feature type="compositionally biased region" description="Basic and acidic residues" evidence="1">
    <location>
        <begin position="52"/>
        <end position="62"/>
    </location>
</feature>
<name>A0AAN8F724_TRICO</name>
<evidence type="ECO:0008006" key="4">
    <source>
        <dbReference type="Google" id="ProtNLM"/>
    </source>
</evidence>
<evidence type="ECO:0000313" key="3">
    <source>
        <dbReference type="Proteomes" id="UP001331761"/>
    </source>
</evidence>
<reference evidence="2 3" key="1">
    <citation type="submission" date="2019-10" db="EMBL/GenBank/DDBJ databases">
        <title>Assembly and Annotation for the nematode Trichostrongylus colubriformis.</title>
        <authorList>
            <person name="Martin J."/>
        </authorList>
    </citation>
    <scope>NUCLEOTIDE SEQUENCE [LARGE SCALE GENOMIC DNA]</scope>
    <source>
        <strain evidence="2">G859</strain>
        <tissue evidence="2">Whole worm</tissue>
    </source>
</reference>
<organism evidence="2 3">
    <name type="scientific">Trichostrongylus colubriformis</name>
    <name type="common">Black scour worm</name>
    <dbReference type="NCBI Taxonomy" id="6319"/>
    <lineage>
        <taxon>Eukaryota</taxon>
        <taxon>Metazoa</taxon>
        <taxon>Ecdysozoa</taxon>
        <taxon>Nematoda</taxon>
        <taxon>Chromadorea</taxon>
        <taxon>Rhabditida</taxon>
        <taxon>Rhabditina</taxon>
        <taxon>Rhabditomorpha</taxon>
        <taxon>Strongyloidea</taxon>
        <taxon>Trichostrongylidae</taxon>
        <taxon>Trichostrongylus</taxon>
    </lineage>
</organism>
<keyword evidence="3" id="KW-1185">Reference proteome</keyword>
<gene>
    <name evidence="2" type="ORF">GCK32_004870</name>
</gene>
<protein>
    <recommendedName>
        <fullName evidence="4">MULE transposase domain-containing protein</fullName>
    </recommendedName>
</protein>
<feature type="region of interest" description="Disordered" evidence="1">
    <location>
        <begin position="1"/>
        <end position="66"/>
    </location>
</feature>
<dbReference type="Proteomes" id="UP001331761">
    <property type="component" value="Unassembled WGS sequence"/>
</dbReference>
<dbReference type="AlphaFoldDB" id="A0AAN8F724"/>
<proteinExistence type="predicted"/>
<comment type="caution">
    <text evidence="2">The sequence shown here is derived from an EMBL/GenBank/DDBJ whole genome shotgun (WGS) entry which is preliminary data.</text>
</comment>
<evidence type="ECO:0000313" key="2">
    <source>
        <dbReference type="EMBL" id="KAK5970644.1"/>
    </source>
</evidence>
<dbReference type="EMBL" id="WIXE01018783">
    <property type="protein sequence ID" value="KAK5970644.1"/>
    <property type="molecule type" value="Genomic_DNA"/>
</dbReference>
<evidence type="ECO:0000256" key="1">
    <source>
        <dbReference type="SAM" id="MobiDB-lite"/>
    </source>
</evidence>